<feature type="domain" description="Glycosyl hydrolase family 98 putative carbohydrate-binding module" evidence="1">
    <location>
        <begin position="257"/>
        <end position="393"/>
    </location>
</feature>
<proteinExistence type="predicted"/>
<dbReference type="InterPro" id="IPR038637">
    <property type="entry name" value="NPCBM_sf"/>
</dbReference>
<sequence>MLLITLWLSTLAPGWLAGVSVGTLALAIPVQLETASGEQVEGDWAGTTESAVRIQSGSETREIPFDQMVAMRPKSAPDGRIGPTIHVDLVTGTTIAADDVSLTDTKLQIEPRDQAALEVPLDQAGSIRFRAASPATDPQWLGLTEGENRQDLMVIRRGGDQLDPIQGVVLGLNSKTLQFELDGDELEAPLERLEGVVFRTAPREPNATPVKVSDIFGSTWMASQLEPSGDEDSVLVRLPGNVKHSIPLQQIRSIAWTSGRILLADQPPAQRGIELFIRTSIPANLVSEWFGPHAEGQDLIGSAGGSIEFRVESGFETFAGSVQRDSAVARGGSVAVRILVDGDVRWEQTIKDDAPMGFRVDIAGARRVGLKVLPAGDGDVGDQIRFLKPRFLK</sequence>
<evidence type="ECO:0000313" key="3">
    <source>
        <dbReference type="Proteomes" id="UP000324479"/>
    </source>
</evidence>
<accession>A0A5M6CYE5</accession>
<dbReference type="RefSeq" id="WP_150078707.1">
    <property type="nucleotide sequence ID" value="NZ_VWOX01000014.1"/>
</dbReference>
<evidence type="ECO:0000313" key="2">
    <source>
        <dbReference type="EMBL" id="KAA5540234.1"/>
    </source>
</evidence>
<dbReference type="InterPro" id="IPR008979">
    <property type="entry name" value="Galactose-bd-like_sf"/>
</dbReference>
<dbReference type="Proteomes" id="UP000324479">
    <property type="component" value="Unassembled WGS sequence"/>
</dbReference>
<dbReference type="InterPro" id="IPR013222">
    <property type="entry name" value="Glyco_hyd_98_carb-bd"/>
</dbReference>
<dbReference type="AlphaFoldDB" id="A0A5M6CYE5"/>
<keyword evidence="3" id="KW-1185">Reference proteome</keyword>
<name>A0A5M6CYE5_9BACT</name>
<dbReference type="SUPFAM" id="SSF49785">
    <property type="entry name" value="Galactose-binding domain-like"/>
    <property type="match status" value="1"/>
</dbReference>
<dbReference type="Gene3D" id="2.60.120.1060">
    <property type="entry name" value="NPCBM/NEW2 domain"/>
    <property type="match status" value="1"/>
</dbReference>
<evidence type="ECO:0000259" key="1">
    <source>
        <dbReference type="SMART" id="SM00776"/>
    </source>
</evidence>
<dbReference type="Pfam" id="PF08305">
    <property type="entry name" value="NPCBM"/>
    <property type="match status" value="1"/>
</dbReference>
<gene>
    <name evidence="2" type="ORF">FYK55_21625</name>
</gene>
<reference evidence="2 3" key="1">
    <citation type="submission" date="2019-08" db="EMBL/GenBank/DDBJ databases">
        <authorList>
            <person name="Dhanesh K."/>
            <person name="Kumar G."/>
            <person name="Sasikala C."/>
            <person name="Venkata Ramana C."/>
        </authorList>
    </citation>
    <scope>NUCLEOTIDE SEQUENCE [LARGE SCALE GENOMIC DNA]</scope>
    <source>
        <strain evidence="2 3">JC645</strain>
    </source>
</reference>
<protein>
    <recommendedName>
        <fullName evidence="1">Glycosyl hydrolase family 98 putative carbohydrate-binding module domain-containing protein</fullName>
    </recommendedName>
</protein>
<dbReference type="SMART" id="SM00776">
    <property type="entry name" value="NPCBM"/>
    <property type="match status" value="1"/>
</dbReference>
<dbReference type="EMBL" id="VWOX01000014">
    <property type="protein sequence ID" value="KAA5540234.1"/>
    <property type="molecule type" value="Genomic_DNA"/>
</dbReference>
<comment type="caution">
    <text evidence="2">The sequence shown here is derived from an EMBL/GenBank/DDBJ whole genome shotgun (WGS) entry which is preliminary data.</text>
</comment>
<organism evidence="2 3">
    <name type="scientific">Roseiconus nitratireducens</name>
    <dbReference type="NCBI Taxonomy" id="2605748"/>
    <lineage>
        <taxon>Bacteria</taxon>
        <taxon>Pseudomonadati</taxon>
        <taxon>Planctomycetota</taxon>
        <taxon>Planctomycetia</taxon>
        <taxon>Pirellulales</taxon>
        <taxon>Pirellulaceae</taxon>
        <taxon>Roseiconus</taxon>
    </lineage>
</organism>